<protein>
    <submittedName>
        <fullName evidence="1">Uncharacterized protein</fullName>
    </submittedName>
</protein>
<proteinExistence type="predicted"/>
<name>A0ABS7E3Q0_9GAMM</name>
<gene>
    <name evidence="1" type="ORF">K0625_11375</name>
</gene>
<evidence type="ECO:0000313" key="2">
    <source>
        <dbReference type="Proteomes" id="UP001195963"/>
    </source>
</evidence>
<accession>A0ABS7E3Q0</accession>
<dbReference type="Proteomes" id="UP001195963">
    <property type="component" value="Unassembled WGS sequence"/>
</dbReference>
<organism evidence="1 2">
    <name type="scientific">Shewanella nanhaiensis</name>
    <dbReference type="NCBI Taxonomy" id="2864872"/>
    <lineage>
        <taxon>Bacteria</taxon>
        <taxon>Pseudomonadati</taxon>
        <taxon>Pseudomonadota</taxon>
        <taxon>Gammaproteobacteria</taxon>
        <taxon>Alteromonadales</taxon>
        <taxon>Shewanellaceae</taxon>
        <taxon>Shewanella</taxon>
    </lineage>
</organism>
<dbReference type="EMBL" id="JAHZST010000007">
    <property type="protein sequence ID" value="MBW8184278.1"/>
    <property type="molecule type" value="Genomic_DNA"/>
</dbReference>
<dbReference type="RefSeq" id="WP_220109807.1">
    <property type="nucleotide sequence ID" value="NZ_JAHZST010000007.1"/>
</dbReference>
<keyword evidence="2" id="KW-1185">Reference proteome</keyword>
<comment type="caution">
    <text evidence="1">The sequence shown here is derived from an EMBL/GenBank/DDBJ whole genome shotgun (WGS) entry which is preliminary data.</text>
</comment>
<evidence type="ECO:0000313" key="1">
    <source>
        <dbReference type="EMBL" id="MBW8184278.1"/>
    </source>
</evidence>
<reference evidence="1 2" key="1">
    <citation type="submission" date="2021-07" db="EMBL/GenBank/DDBJ databases">
        <title>Shewanella sp. nov, isolated from SCS.</title>
        <authorList>
            <person name="Cao W.R."/>
        </authorList>
    </citation>
    <scope>NUCLEOTIDE SEQUENCE [LARGE SCALE GENOMIC DNA]</scope>
    <source>
        <strain evidence="1 2">NR704-98</strain>
    </source>
</reference>
<dbReference type="PROSITE" id="PS51257">
    <property type="entry name" value="PROKAR_LIPOPROTEIN"/>
    <property type="match status" value="1"/>
</dbReference>
<sequence length="117" mass="12778">MIIRILLILSIWSISCVVSAAYICQGKVSGVSLGPKNGQLLAERIGPLSWPVLCSVSVDQNGVDTETCKVIFSTLIAAQMSQKDVTLWFNDGKDCSTDSHTPWGWLTGWYFGPKLVD</sequence>